<protein>
    <submittedName>
        <fullName evidence="2">Uncharacterized protein</fullName>
    </submittedName>
</protein>
<feature type="region of interest" description="Disordered" evidence="1">
    <location>
        <begin position="1"/>
        <end position="47"/>
    </location>
</feature>
<reference evidence="2" key="1">
    <citation type="submission" date="2018-02" db="EMBL/GenBank/DDBJ databases">
        <authorList>
            <person name="Cohen D.B."/>
            <person name="Kent A.D."/>
        </authorList>
    </citation>
    <scope>NUCLEOTIDE SEQUENCE</scope>
</reference>
<organism evidence="2">
    <name type="scientific">Fagus sylvatica</name>
    <name type="common">Beechnut</name>
    <dbReference type="NCBI Taxonomy" id="28930"/>
    <lineage>
        <taxon>Eukaryota</taxon>
        <taxon>Viridiplantae</taxon>
        <taxon>Streptophyta</taxon>
        <taxon>Embryophyta</taxon>
        <taxon>Tracheophyta</taxon>
        <taxon>Spermatophyta</taxon>
        <taxon>Magnoliopsida</taxon>
        <taxon>eudicotyledons</taxon>
        <taxon>Gunneridae</taxon>
        <taxon>Pentapetalae</taxon>
        <taxon>rosids</taxon>
        <taxon>fabids</taxon>
        <taxon>Fagales</taxon>
        <taxon>Fagaceae</taxon>
        <taxon>Fagus</taxon>
    </lineage>
</organism>
<dbReference type="AlphaFoldDB" id="A0A2N9FWM2"/>
<gene>
    <name evidence="2" type="ORF">FSB_LOCUS19485</name>
</gene>
<evidence type="ECO:0000256" key="1">
    <source>
        <dbReference type="SAM" id="MobiDB-lite"/>
    </source>
</evidence>
<name>A0A2N9FWM2_FAGSY</name>
<accession>A0A2N9FWM2</accession>
<evidence type="ECO:0000313" key="2">
    <source>
        <dbReference type="EMBL" id="SPC91603.1"/>
    </source>
</evidence>
<dbReference type="EMBL" id="OIVN01001236">
    <property type="protein sequence ID" value="SPC91603.1"/>
    <property type="molecule type" value="Genomic_DNA"/>
</dbReference>
<proteinExistence type="predicted"/>
<sequence length="277" mass="31007">MATNEADWPVVLSKELPEGLSSSGRENEEMSSEVTTSTRVLSRPSRLPEEGEDYIQIRRTWGTPSSSVSLARPALSQVWRDRVLRAHHLSNRHYTNYIQPDLLFRHSFGPEPSAIVLTLIQANEKRLATMKINKNKLKNMVEKGAPVMMTGLKRKKVDEGQSSVPPEQSGLSLKKASVAQLPTPILQTPLSLNEAMVISRRCLTLEDDLIRLKGRLAESEASQKNLNQAIFELGKEKKDAFEELERIKVDLATKDGDVKAVVDARDEAVKEMKHLMG</sequence>